<protein>
    <submittedName>
        <fullName evidence="1">Uncharacterized protein</fullName>
    </submittedName>
</protein>
<sequence length="172" mass="19577">MYTSKTKKTDSMLPVYLSDRCGRLYPHSDSGRALYFAAFIYNAGRTHPGRKAWRYSCMCLHHDGAFGTSGVCGRRRSRLCFKTQLRLSSWICGCLLCDGTYSKSGKESRTWQVAFGKLYRTCHRVFFWNALLLPDKPLLSGNTHRPVAAVPILLSSGSTRRYCIMRSWRLSG</sequence>
<dbReference type="HOGENOM" id="CLU_1552984_0_0_9"/>
<name>N2ABT2_9FIRM</name>
<dbReference type="STRING" id="1235802.C823_03526"/>
<evidence type="ECO:0000313" key="2">
    <source>
        <dbReference type="Proteomes" id="UP000012589"/>
    </source>
</evidence>
<dbReference type="Proteomes" id="UP000012589">
    <property type="component" value="Unassembled WGS sequence"/>
</dbReference>
<dbReference type="EMBL" id="AQFT01000105">
    <property type="protein sequence ID" value="EMZ23550.1"/>
    <property type="molecule type" value="Genomic_DNA"/>
</dbReference>
<dbReference type="AlphaFoldDB" id="N2ABT2"/>
<organism evidence="1 2">
    <name type="scientific">Eubacterium plexicaudatum ASF492</name>
    <dbReference type="NCBI Taxonomy" id="1235802"/>
    <lineage>
        <taxon>Bacteria</taxon>
        <taxon>Bacillati</taxon>
        <taxon>Bacillota</taxon>
        <taxon>Clostridia</taxon>
        <taxon>Eubacteriales</taxon>
        <taxon>Eubacteriaceae</taxon>
        <taxon>Eubacterium</taxon>
    </lineage>
</organism>
<gene>
    <name evidence="1" type="ORF">C823_03526</name>
</gene>
<keyword evidence="2" id="KW-1185">Reference proteome</keyword>
<evidence type="ECO:0000313" key="1">
    <source>
        <dbReference type="EMBL" id="EMZ23550.1"/>
    </source>
</evidence>
<comment type="caution">
    <text evidence="1">The sequence shown here is derived from an EMBL/GenBank/DDBJ whole genome shotgun (WGS) entry which is preliminary data.</text>
</comment>
<reference evidence="1 2" key="1">
    <citation type="journal article" date="2014" name="Genome Announc.">
        <title>Draft genome sequences of the altered schaedler flora, a defined bacterial community from gnotobiotic mice.</title>
        <authorList>
            <person name="Wannemuehler M.J."/>
            <person name="Overstreet A.M."/>
            <person name="Ward D.V."/>
            <person name="Phillips G.J."/>
        </authorList>
    </citation>
    <scope>NUCLEOTIDE SEQUENCE [LARGE SCALE GENOMIC DNA]</scope>
    <source>
        <strain evidence="1 2">ASF492</strain>
    </source>
</reference>
<accession>N2ABT2</accession>
<proteinExistence type="predicted"/>